<accession>A0ABQ9JVD6</accession>
<feature type="region of interest" description="Disordered" evidence="3">
    <location>
        <begin position="516"/>
        <end position="552"/>
    </location>
</feature>
<evidence type="ECO:0000256" key="4">
    <source>
        <dbReference type="SAM" id="Phobius"/>
    </source>
</evidence>
<keyword evidence="4" id="KW-0812">Transmembrane</keyword>
<feature type="transmembrane region" description="Helical" evidence="4">
    <location>
        <begin position="197"/>
        <end position="218"/>
    </location>
</feature>
<keyword evidence="7" id="KW-1185">Reference proteome</keyword>
<feature type="compositionally biased region" description="Basic and acidic residues" evidence="3">
    <location>
        <begin position="292"/>
        <end position="306"/>
    </location>
</feature>
<keyword evidence="4" id="KW-1133">Transmembrane helix</keyword>
<evidence type="ECO:0000256" key="1">
    <source>
        <dbReference type="ARBA" id="ARBA00023157"/>
    </source>
</evidence>
<evidence type="ECO:0000256" key="2">
    <source>
        <dbReference type="PROSITE-ProRule" id="PRU00059"/>
    </source>
</evidence>
<keyword evidence="4" id="KW-0472">Membrane</keyword>
<feature type="domain" description="CUB" evidence="5">
    <location>
        <begin position="55"/>
        <end position="169"/>
    </location>
</feature>
<organism evidence="6 7">
    <name type="scientific">Molorchus minor</name>
    <dbReference type="NCBI Taxonomy" id="1323400"/>
    <lineage>
        <taxon>Eukaryota</taxon>
        <taxon>Metazoa</taxon>
        <taxon>Ecdysozoa</taxon>
        <taxon>Arthropoda</taxon>
        <taxon>Hexapoda</taxon>
        <taxon>Insecta</taxon>
        <taxon>Pterygota</taxon>
        <taxon>Neoptera</taxon>
        <taxon>Endopterygota</taxon>
        <taxon>Coleoptera</taxon>
        <taxon>Polyphaga</taxon>
        <taxon>Cucujiformia</taxon>
        <taxon>Chrysomeloidea</taxon>
        <taxon>Cerambycidae</taxon>
        <taxon>Lamiinae</taxon>
        <taxon>Monochamini</taxon>
        <taxon>Molorchus</taxon>
    </lineage>
</organism>
<evidence type="ECO:0000313" key="6">
    <source>
        <dbReference type="EMBL" id="KAJ8982276.1"/>
    </source>
</evidence>
<dbReference type="CDD" id="cd00041">
    <property type="entry name" value="CUB"/>
    <property type="match status" value="1"/>
</dbReference>
<evidence type="ECO:0000256" key="3">
    <source>
        <dbReference type="SAM" id="MobiDB-lite"/>
    </source>
</evidence>
<dbReference type="SUPFAM" id="SSF49854">
    <property type="entry name" value="Spermadhesin, CUB domain"/>
    <property type="match status" value="1"/>
</dbReference>
<proteinExistence type="predicted"/>
<dbReference type="Proteomes" id="UP001162164">
    <property type="component" value="Unassembled WGS sequence"/>
</dbReference>
<feature type="region of interest" description="Disordered" evidence="3">
    <location>
        <begin position="292"/>
        <end position="383"/>
    </location>
</feature>
<dbReference type="InterPro" id="IPR000859">
    <property type="entry name" value="CUB_dom"/>
</dbReference>
<dbReference type="PROSITE" id="PS01180">
    <property type="entry name" value="CUB"/>
    <property type="match status" value="1"/>
</dbReference>
<name>A0ABQ9JVD6_9CUCU</name>
<keyword evidence="1" id="KW-1015">Disulfide bond</keyword>
<sequence length="659" mass="72788">MSSIPSPEVRPSRPKKCNNIGKSWECFYGNGGVSGGDMVAEIPEVKAEVGPYCRCGCVVHLGHAKPRRLLATSSQSCPGRTFWLVQADEDFRIQFRVEQFYLPCGTQWLKVRDGNSLSSNLLSDLTGAPDTTPSVVNSTGPNLLLEFFSDGNSGVQICGGGFLAQAMQIRSEKANMSATAVAKSIGVLPTAMLELTAVHIAAIFFISGLLIATALLGAQYLFRYRKYHVAEADDRDSLADPSGGWVPKNSLPLTTRASSNATLLSEVISLTKLRPHIKPWNKHVRLRESMDCESRSEEVTLAKEESLSVSSSETLTQLDASTTPQPQTSSETEEITLTSSLPSSPKTYSQREFRRSSTITSEKDTANEKDASADTMKDNAVRADRRLSNVSNVTLTHVSLKSQISAKSDPGCYSSAASMVSTATIRSTNAKETKDKRNRERLLAGPTGSEYSIVAQDLDLEMDYYDYNVTNAGAAPGSYLGMDPAFLVWIPRWTNQGEILPDDDREYHEMEDIRPKVYIDPGSNKESPEEEMLLPKPRKHSSNDDTPKSSPVLKLKNKRVHPLISDSKEGIDNKYKNEVQPLVHKPVNIQLHEFPKKIKCLSKLSKMDMEKETKVEKSPSFSSDMLDDIKFADEEEEDLEENMCNIDVPYQDSNILSSS</sequence>
<dbReference type="Gene3D" id="2.60.120.290">
    <property type="entry name" value="Spermadhesin, CUB domain"/>
    <property type="match status" value="1"/>
</dbReference>
<dbReference type="PANTHER" id="PTHR16311">
    <property type="entry name" value="THROMBOSPONDIN TYPE I DOMAIN-CONTAINING 1"/>
    <property type="match status" value="1"/>
</dbReference>
<comment type="caution">
    <text evidence="6">The sequence shown here is derived from an EMBL/GenBank/DDBJ whole genome shotgun (WGS) entry which is preliminary data.</text>
</comment>
<dbReference type="InterPro" id="IPR038877">
    <property type="entry name" value="THSD1"/>
</dbReference>
<dbReference type="Pfam" id="PF00431">
    <property type="entry name" value="CUB"/>
    <property type="match status" value="1"/>
</dbReference>
<dbReference type="PANTHER" id="PTHR16311:SF3">
    <property type="entry name" value="THROMBOSPONDIN TYPE-1 DOMAIN-CONTAINING PROTEIN 1"/>
    <property type="match status" value="1"/>
</dbReference>
<evidence type="ECO:0000259" key="5">
    <source>
        <dbReference type="PROSITE" id="PS01180"/>
    </source>
</evidence>
<comment type="caution">
    <text evidence="2">Lacks conserved residue(s) required for the propagation of feature annotation.</text>
</comment>
<reference evidence="6" key="1">
    <citation type="journal article" date="2023" name="Insect Mol. Biol.">
        <title>Genome sequencing provides insights into the evolution of gene families encoding plant cell wall-degrading enzymes in longhorned beetles.</title>
        <authorList>
            <person name="Shin N.R."/>
            <person name="Okamura Y."/>
            <person name="Kirsch R."/>
            <person name="Pauchet Y."/>
        </authorList>
    </citation>
    <scope>NUCLEOTIDE SEQUENCE</scope>
    <source>
        <strain evidence="6">MMC_N1</strain>
    </source>
</reference>
<feature type="compositionally biased region" description="Basic and acidic residues" evidence="3">
    <location>
        <begin position="349"/>
        <end position="383"/>
    </location>
</feature>
<evidence type="ECO:0000313" key="7">
    <source>
        <dbReference type="Proteomes" id="UP001162164"/>
    </source>
</evidence>
<dbReference type="EMBL" id="JAPWTJ010000137">
    <property type="protein sequence ID" value="KAJ8982276.1"/>
    <property type="molecule type" value="Genomic_DNA"/>
</dbReference>
<gene>
    <name evidence="6" type="ORF">NQ317_007250</name>
</gene>
<protein>
    <recommendedName>
        <fullName evidence="5">CUB domain-containing protein</fullName>
    </recommendedName>
</protein>
<dbReference type="InterPro" id="IPR035914">
    <property type="entry name" value="Sperma_CUB_dom_sf"/>
</dbReference>
<feature type="compositionally biased region" description="Low complexity" evidence="3">
    <location>
        <begin position="307"/>
        <end position="348"/>
    </location>
</feature>